<dbReference type="PANTHER" id="PTHR47618">
    <property type="entry name" value="BIFUNCTIONAL OLIGORIBONUCLEASE AND PAP PHOSPHATASE NRNA"/>
    <property type="match status" value="1"/>
</dbReference>
<evidence type="ECO:0000313" key="3">
    <source>
        <dbReference type="EMBL" id="NIZ47520.1"/>
    </source>
</evidence>
<reference evidence="3" key="1">
    <citation type="submission" date="2020-03" db="EMBL/GenBank/DDBJ databases">
        <title>Spirochaetal bacteria isolated from arthropods constitute a novel genus Entomospira genus novum within the order Spirochaetales.</title>
        <authorList>
            <person name="Grana-Miraglia L."/>
            <person name="Sikutova S."/>
            <person name="Fingerle V."/>
            <person name="Sing A."/>
            <person name="Castillo-Ramirez S."/>
            <person name="Margos G."/>
            <person name="Rudolf I."/>
        </authorList>
    </citation>
    <scope>NUCLEOTIDE SEQUENCE</scope>
    <source>
        <strain evidence="3">BR208</strain>
    </source>
</reference>
<evidence type="ECO:0000259" key="2">
    <source>
        <dbReference type="Pfam" id="PF02272"/>
    </source>
</evidence>
<dbReference type="EMBL" id="JAATLK010000001">
    <property type="protein sequence ID" value="NIZ47520.1"/>
    <property type="molecule type" value="Genomic_DNA"/>
</dbReference>
<dbReference type="SUPFAM" id="SSF64182">
    <property type="entry name" value="DHH phosphoesterases"/>
    <property type="match status" value="1"/>
</dbReference>
<evidence type="ECO:0000259" key="1">
    <source>
        <dbReference type="Pfam" id="PF01368"/>
    </source>
</evidence>
<dbReference type="AlphaFoldDB" id="A0A968KTC6"/>
<proteinExistence type="predicted"/>
<keyword evidence="4" id="KW-1185">Reference proteome</keyword>
<dbReference type="Gene3D" id="3.90.1640.10">
    <property type="entry name" value="inorganic pyrophosphatase (n-terminal core)"/>
    <property type="match status" value="1"/>
</dbReference>
<dbReference type="RefSeq" id="WP_167703946.1">
    <property type="nucleotide sequence ID" value="NZ_CP118168.1"/>
</dbReference>
<dbReference type="InterPro" id="IPR001667">
    <property type="entry name" value="DDH_dom"/>
</dbReference>
<dbReference type="PANTHER" id="PTHR47618:SF1">
    <property type="entry name" value="BIFUNCTIONAL OLIGORIBONUCLEASE AND PAP PHOSPHATASE NRNA"/>
    <property type="match status" value="1"/>
</dbReference>
<dbReference type="InterPro" id="IPR003156">
    <property type="entry name" value="DHHA1_dom"/>
</dbReference>
<dbReference type="GO" id="GO:0003676">
    <property type="term" value="F:nucleic acid binding"/>
    <property type="evidence" value="ECO:0007669"/>
    <property type="project" value="InterPro"/>
</dbReference>
<accession>A0A968KTC6</accession>
<dbReference type="InterPro" id="IPR038763">
    <property type="entry name" value="DHH_sf"/>
</dbReference>
<dbReference type="Proteomes" id="UP000752013">
    <property type="component" value="Unassembled WGS sequence"/>
</dbReference>
<name>A0A968KTC6_9SPIO</name>
<dbReference type="Pfam" id="PF02272">
    <property type="entry name" value="DHHA1"/>
    <property type="match status" value="1"/>
</dbReference>
<organism evidence="3 4">
    <name type="scientific">Entomospira nematocerorum</name>
    <dbReference type="NCBI Taxonomy" id="2719987"/>
    <lineage>
        <taxon>Bacteria</taxon>
        <taxon>Pseudomonadati</taxon>
        <taxon>Spirochaetota</taxon>
        <taxon>Spirochaetia</taxon>
        <taxon>Spirochaetales</taxon>
        <taxon>Spirochaetaceae</taxon>
        <taxon>Entomospira</taxon>
    </lineage>
</organism>
<sequence length="321" mass="35468">MQKSVDIHTVTDFIRKYDKFVVLGHVAPDGDCVGSQLALTFFLQRLGKVAHAVSMGPFSKNEVKSYSELFAREIDDTWKDYAVFIVDSATFERTGFEPFGVAVMTIDHHASIEENYIPGLLDVGSPSTTLLVQRLIESFNNGLSEQEARWLFLGFATDTGFFRHLRSGSGNHLRRAAVLIDMGASPAEVFAMLEGGYTLSDRQYLGSLLAAAEGYEDDRVVTVVDYGQVKGAKEMQLPSRDTDTLYRLLLSAEKTEVVAILKVDDEQITVGLRSKHYVNVGEIAQKMGGGGHARASGFIVKDVTLSDLQKKIINMINMELE</sequence>
<feature type="domain" description="DDH" evidence="1">
    <location>
        <begin position="19"/>
        <end position="151"/>
    </location>
</feature>
<dbReference type="Pfam" id="PF01368">
    <property type="entry name" value="DHH"/>
    <property type="match status" value="1"/>
</dbReference>
<protein>
    <submittedName>
        <fullName evidence="3">Bifunctional oligoribonuclease/PAP phosphatase NrnA</fullName>
    </submittedName>
</protein>
<dbReference type="InterPro" id="IPR051319">
    <property type="entry name" value="Oligoribo/pAp-PDE_c-di-AMP_PDE"/>
</dbReference>
<dbReference type="Gene3D" id="3.10.310.30">
    <property type="match status" value="1"/>
</dbReference>
<gene>
    <name evidence="3" type="ORF">HCT46_06300</name>
</gene>
<feature type="domain" description="DHHA1" evidence="2">
    <location>
        <begin position="243"/>
        <end position="315"/>
    </location>
</feature>
<comment type="caution">
    <text evidence="3">The sequence shown here is derived from an EMBL/GenBank/DDBJ whole genome shotgun (WGS) entry which is preliminary data.</text>
</comment>
<evidence type="ECO:0000313" key="4">
    <source>
        <dbReference type="Proteomes" id="UP000752013"/>
    </source>
</evidence>